<evidence type="ECO:0000256" key="5">
    <source>
        <dbReference type="ARBA" id="ARBA00022691"/>
    </source>
</evidence>
<evidence type="ECO:0000256" key="2">
    <source>
        <dbReference type="ARBA" id="ARBA00005156"/>
    </source>
</evidence>
<comment type="cofactor">
    <cofactor evidence="1 10">
        <name>[4Fe-4S] cluster</name>
        <dbReference type="ChEBI" id="CHEBI:49883"/>
    </cofactor>
</comment>
<evidence type="ECO:0000256" key="9">
    <source>
        <dbReference type="ARBA" id="ARBA00048403"/>
    </source>
</evidence>
<dbReference type="InterPro" id="IPR035435">
    <property type="entry name" value="DPH1/DPH2_euk_archaea"/>
</dbReference>
<comment type="catalytic activity">
    <reaction evidence="9 10">
        <text>L-histidyl-[translation elongation factor 2] + S-adenosyl-L-methionine = 2-[(3S)-amino-3-carboxypropyl]-L-histidyl-[translation elongation factor 2] + S-methyl-5'-thioadenosine + H(+)</text>
        <dbReference type="Rhea" id="RHEA:36783"/>
        <dbReference type="Rhea" id="RHEA-COMP:9748"/>
        <dbReference type="Rhea" id="RHEA-COMP:9749"/>
        <dbReference type="ChEBI" id="CHEBI:15378"/>
        <dbReference type="ChEBI" id="CHEBI:17509"/>
        <dbReference type="ChEBI" id="CHEBI:29979"/>
        <dbReference type="ChEBI" id="CHEBI:59789"/>
        <dbReference type="ChEBI" id="CHEBI:73995"/>
        <dbReference type="EC" id="2.5.1.108"/>
    </reaction>
</comment>
<dbReference type="InterPro" id="IPR042265">
    <property type="entry name" value="DPH1/DPH2_3"/>
</dbReference>
<dbReference type="InterPro" id="IPR042264">
    <property type="entry name" value="DPH1/DPH2_2"/>
</dbReference>
<dbReference type="GO" id="GO:0046872">
    <property type="term" value="F:metal ion binding"/>
    <property type="evidence" value="ECO:0007669"/>
    <property type="project" value="UniProtKB-KW"/>
</dbReference>
<evidence type="ECO:0000313" key="11">
    <source>
        <dbReference type="EMBL" id="GBF09103.1"/>
    </source>
</evidence>
<organism evidence="11 12">
    <name type="scientific">Aeropyrum pernix</name>
    <dbReference type="NCBI Taxonomy" id="56636"/>
    <lineage>
        <taxon>Archaea</taxon>
        <taxon>Thermoproteota</taxon>
        <taxon>Thermoprotei</taxon>
        <taxon>Desulfurococcales</taxon>
        <taxon>Desulfurococcaceae</taxon>
        <taxon>Aeropyrum</taxon>
    </lineage>
</organism>
<dbReference type="Gene3D" id="3.40.50.11850">
    <property type="entry name" value="Diphthamide synthesis DPH1/DPH2 domain 2"/>
    <property type="match status" value="1"/>
</dbReference>
<comment type="caution">
    <text evidence="11">The sequence shown here is derived from an EMBL/GenBank/DDBJ whole genome shotgun (WGS) entry which is preliminary data.</text>
</comment>
<dbReference type="GO" id="GO:0051539">
    <property type="term" value="F:4 iron, 4 sulfur cluster binding"/>
    <property type="evidence" value="ECO:0007669"/>
    <property type="project" value="UniProtKB-UniRule"/>
</dbReference>
<name>A0A401H9N7_AERPX</name>
<comment type="similarity">
    <text evidence="10">Belongs to the DPH1/DPH2 family.</text>
</comment>
<evidence type="ECO:0000256" key="4">
    <source>
        <dbReference type="ARBA" id="ARBA00022679"/>
    </source>
</evidence>
<dbReference type="NCBIfam" id="TIGR00322">
    <property type="entry name" value="diphth2_R"/>
    <property type="match status" value="1"/>
</dbReference>
<keyword evidence="4 10" id="KW-0808">Transferase</keyword>
<dbReference type="Proteomes" id="UP000291213">
    <property type="component" value="Unassembled WGS sequence"/>
</dbReference>
<evidence type="ECO:0000256" key="10">
    <source>
        <dbReference type="PIRNR" id="PIRNR004967"/>
    </source>
</evidence>
<evidence type="ECO:0000256" key="1">
    <source>
        <dbReference type="ARBA" id="ARBA00001966"/>
    </source>
</evidence>
<comment type="function">
    <text evidence="10">Catalyzes the first step of diphthamide biosynthesis, i.e. the transfer of the 3-amino-3-carboxypropyl group from S-adenosyl-L-methionine (SAM) to the C2 position of the imidazole ring of the target histidine residue in translation elongation factor 2 (EF-2).</text>
</comment>
<dbReference type="EC" id="2.5.1.108" evidence="3 10"/>
<keyword evidence="5 10" id="KW-0949">S-adenosyl-L-methionine</keyword>
<dbReference type="NCBIfam" id="TIGR03682">
    <property type="entry name" value="arCOG04112"/>
    <property type="match status" value="1"/>
</dbReference>
<dbReference type="GO" id="GO:0090560">
    <property type="term" value="F:2-(3-amino-3-carboxypropyl)histidine synthase activity"/>
    <property type="evidence" value="ECO:0007669"/>
    <property type="project" value="UniProtKB-UniRule"/>
</dbReference>
<evidence type="ECO:0000256" key="7">
    <source>
        <dbReference type="ARBA" id="ARBA00023004"/>
    </source>
</evidence>
<keyword evidence="6 10" id="KW-0479">Metal-binding</keyword>
<dbReference type="Gene3D" id="3.40.50.11840">
    <property type="entry name" value="Diphthamide synthesis DPH1/DPH2 domain 1"/>
    <property type="match status" value="1"/>
</dbReference>
<accession>A0A401H9N7</accession>
<dbReference type="GO" id="GO:0017183">
    <property type="term" value="P:protein histidyl modification to diphthamide"/>
    <property type="evidence" value="ECO:0007669"/>
    <property type="project" value="UniProtKB-UniRule"/>
</dbReference>
<evidence type="ECO:0000256" key="6">
    <source>
        <dbReference type="ARBA" id="ARBA00022723"/>
    </source>
</evidence>
<dbReference type="InterPro" id="IPR022428">
    <property type="entry name" value="Dph2_arc"/>
</dbReference>
<dbReference type="PANTHER" id="PTHR10762">
    <property type="entry name" value="DIPHTHAMIDE BIOSYNTHESIS PROTEIN"/>
    <property type="match status" value="1"/>
</dbReference>
<proteinExistence type="inferred from homology"/>
<dbReference type="PIRSF" id="PIRSF004967">
    <property type="entry name" value="DPH1"/>
    <property type="match status" value="1"/>
</dbReference>
<dbReference type="PANTHER" id="PTHR10762:SF1">
    <property type="entry name" value="2-(3-AMINO-3-CARBOXYPROPYL)HISTIDINE SYNTHASE SUBUNIT 1"/>
    <property type="match status" value="1"/>
</dbReference>
<keyword evidence="8 10" id="KW-0411">Iron-sulfur</keyword>
<evidence type="ECO:0000313" key="12">
    <source>
        <dbReference type="Proteomes" id="UP000291213"/>
    </source>
</evidence>
<keyword evidence="7 10" id="KW-0408">Iron</keyword>
<dbReference type="InterPro" id="IPR016435">
    <property type="entry name" value="DPH1/DPH2"/>
</dbReference>
<dbReference type="Pfam" id="PF01866">
    <property type="entry name" value="Diphthamide_syn"/>
    <property type="match status" value="1"/>
</dbReference>
<reference evidence="11 12" key="1">
    <citation type="submission" date="2017-02" db="EMBL/GenBank/DDBJ databases">
        <title>isolation and characterization of a novel temperate virus Aeropyrum globular virus 1 infecting hyperthermophilic archaeon Aeropyrum.</title>
        <authorList>
            <person name="Yumiya M."/>
            <person name="Yoshida T."/>
            <person name="Sako Y."/>
        </authorList>
    </citation>
    <scope>NUCLEOTIDE SEQUENCE [LARGE SCALE GENOMIC DNA]</scope>
    <source>
        <strain evidence="11 12">YK1-12-2013</strain>
    </source>
</reference>
<dbReference type="RefSeq" id="WP_131160109.1">
    <property type="nucleotide sequence ID" value="NZ_BDMD01000041.1"/>
</dbReference>
<dbReference type="OrthoDB" id="314at2157"/>
<dbReference type="Gene3D" id="3.40.50.11860">
    <property type="entry name" value="Diphthamide synthesis DPH1/DPH2 domain 3"/>
    <property type="match status" value="1"/>
</dbReference>
<dbReference type="AlphaFoldDB" id="A0A401H9N7"/>
<gene>
    <name evidence="11" type="ORF">apy_08280</name>
</gene>
<dbReference type="UniPathway" id="UPA00559"/>
<sequence>MKAGFCSLLGDIPYMVDIDSAVEAARRRGARRIVLQLPEGMLQYGLYIAKCFEEMLSGAAQVYLHADPTFGACDLHYGELDTTVRPDLIVHVGHSPYPAELAHEGLEPRGRVVYVRALSKSELPLDALREAAGLLASRYGVRRVGIATTAQHTHLAEKAAEVLRGEGLEVAVPPGLRPYFGVAQVLGCDYRLARGVRADGFVYVGGGVFHPLGLYLATLKPVVQVDPYRGVSEDLTREGEKLYRSRLYRVSQSIGARRWGIIVGLKSGQYRPWLVEKLARAIESAGGEYLLVASEVTTLSQLVAIDNPWFEAFTVTSCPRLPTDDFWSYEKPVLTPGEAMMALEGRLEPYRFPW</sequence>
<evidence type="ECO:0000256" key="3">
    <source>
        <dbReference type="ARBA" id="ARBA00012221"/>
    </source>
</evidence>
<protein>
    <recommendedName>
        <fullName evidence="3 10">2-(3-amino-3-carboxypropyl)histidine synthase</fullName>
        <ecNumber evidence="3 10">2.5.1.108</ecNumber>
    </recommendedName>
</protein>
<evidence type="ECO:0000256" key="8">
    <source>
        <dbReference type="ARBA" id="ARBA00023014"/>
    </source>
</evidence>
<dbReference type="InterPro" id="IPR042263">
    <property type="entry name" value="DPH1/DPH2_1"/>
</dbReference>
<comment type="pathway">
    <text evidence="2 10">Protein modification; peptidyl-diphthamide biosynthesis.</text>
</comment>
<dbReference type="EMBL" id="BDMD01000041">
    <property type="protein sequence ID" value="GBF09103.1"/>
    <property type="molecule type" value="Genomic_DNA"/>
</dbReference>
<dbReference type="SFLD" id="SFLDS00032">
    <property type="entry name" value="Radical_SAM_3-amino-3-carboxyp"/>
    <property type="match status" value="1"/>
</dbReference>
<keyword evidence="10" id="KW-0004">4Fe-4S</keyword>